<organism evidence="3 4">
    <name type="scientific">Aeribacillus pallidus</name>
    <dbReference type="NCBI Taxonomy" id="33936"/>
    <lineage>
        <taxon>Bacteria</taxon>
        <taxon>Bacillati</taxon>
        <taxon>Bacillota</taxon>
        <taxon>Bacilli</taxon>
        <taxon>Bacillales</taxon>
        <taxon>Bacillaceae</taxon>
        <taxon>Aeribacillus</taxon>
    </lineage>
</organism>
<dbReference type="CDD" id="cd00586">
    <property type="entry name" value="4HBT"/>
    <property type="match status" value="1"/>
</dbReference>
<evidence type="ECO:0000256" key="2">
    <source>
        <dbReference type="ARBA" id="ARBA00022801"/>
    </source>
</evidence>
<keyword evidence="4" id="KW-1185">Reference proteome</keyword>
<dbReference type="STRING" id="33936.AZI98_01400"/>
<dbReference type="PIRSF" id="PIRSF003230">
    <property type="entry name" value="YbgC"/>
    <property type="match status" value="1"/>
</dbReference>
<dbReference type="NCBIfam" id="TIGR00051">
    <property type="entry name" value="YbgC/FadM family acyl-CoA thioesterase"/>
    <property type="match status" value="1"/>
</dbReference>
<evidence type="ECO:0000256" key="1">
    <source>
        <dbReference type="ARBA" id="ARBA00005953"/>
    </source>
</evidence>
<keyword evidence="2" id="KW-0378">Hydrolase</keyword>
<dbReference type="PANTHER" id="PTHR31793:SF27">
    <property type="entry name" value="NOVEL THIOESTERASE SUPERFAMILY DOMAIN AND SAPOSIN A-TYPE DOMAIN CONTAINING PROTEIN (0610012H03RIK)"/>
    <property type="match status" value="1"/>
</dbReference>
<dbReference type="AlphaFoldDB" id="A0A165Z5L3"/>
<dbReference type="Proteomes" id="UP000076476">
    <property type="component" value="Unassembled WGS sequence"/>
</dbReference>
<sequence>MMEGFRFSHRLRVRYSEIDGQKIVFNAHYLTYIDVAVIDYFEEVFGRDLEELAQENIFDIAMVKSTLEYKKPARFKDTLEIWCRTSRIGGSSLTMEFVITKAGEKDPLVQAEVIYVNYDAAAGKSRAIPDFVRQRIKEYEPAVSL</sequence>
<gene>
    <name evidence="3" type="ORF">AZI98_01400</name>
</gene>
<evidence type="ECO:0000313" key="4">
    <source>
        <dbReference type="Proteomes" id="UP000076476"/>
    </source>
</evidence>
<dbReference type="Pfam" id="PF13279">
    <property type="entry name" value="4HBT_2"/>
    <property type="match status" value="1"/>
</dbReference>
<name>A0A165Z5L3_9BACI</name>
<accession>A0A165Z5L3</accession>
<dbReference type="InterPro" id="IPR006684">
    <property type="entry name" value="YbgC/YbaW"/>
</dbReference>
<dbReference type="PANTHER" id="PTHR31793">
    <property type="entry name" value="4-HYDROXYBENZOYL-COA THIOESTERASE FAMILY MEMBER"/>
    <property type="match status" value="1"/>
</dbReference>
<dbReference type="InterPro" id="IPR029069">
    <property type="entry name" value="HotDog_dom_sf"/>
</dbReference>
<dbReference type="InterPro" id="IPR050563">
    <property type="entry name" value="4-hydroxybenzoyl-CoA_TE"/>
</dbReference>
<evidence type="ECO:0000313" key="3">
    <source>
        <dbReference type="EMBL" id="KZN97871.1"/>
    </source>
</evidence>
<protein>
    <submittedName>
        <fullName evidence="3">4-hydroxybenzoyl-CoA thioesterase</fullName>
    </submittedName>
</protein>
<dbReference type="Gene3D" id="3.10.129.10">
    <property type="entry name" value="Hotdog Thioesterase"/>
    <property type="match status" value="1"/>
</dbReference>
<dbReference type="EMBL" id="LWBR01000005">
    <property type="protein sequence ID" value="KZN97871.1"/>
    <property type="molecule type" value="Genomic_DNA"/>
</dbReference>
<dbReference type="SUPFAM" id="SSF54637">
    <property type="entry name" value="Thioesterase/thiol ester dehydrase-isomerase"/>
    <property type="match status" value="1"/>
</dbReference>
<comment type="caution">
    <text evidence="3">The sequence shown here is derived from an EMBL/GenBank/DDBJ whole genome shotgun (WGS) entry which is preliminary data.</text>
</comment>
<proteinExistence type="inferred from homology"/>
<comment type="similarity">
    <text evidence="1">Belongs to the 4-hydroxybenzoyl-CoA thioesterase family.</text>
</comment>
<dbReference type="GO" id="GO:0047617">
    <property type="term" value="F:fatty acyl-CoA hydrolase activity"/>
    <property type="evidence" value="ECO:0007669"/>
    <property type="project" value="TreeGrafter"/>
</dbReference>
<reference evidence="3 4" key="1">
    <citation type="submission" date="2016-04" db="EMBL/GenBank/DDBJ databases">
        <title>Draft genome sequence of Aeribacillus pallidus 8m3 from petroleum reservoir.</title>
        <authorList>
            <person name="Poltaraus A.B."/>
            <person name="Nazina T.N."/>
            <person name="Tourova T.P."/>
            <person name="Malakho S.M."/>
            <person name="Korshunova A.V."/>
            <person name="Sokolova D.S."/>
        </authorList>
    </citation>
    <scope>NUCLEOTIDE SEQUENCE [LARGE SCALE GENOMIC DNA]</scope>
    <source>
        <strain evidence="3 4">8m3</strain>
    </source>
</reference>